<dbReference type="InterPro" id="IPR041916">
    <property type="entry name" value="Anti_sigma_zinc_sf"/>
</dbReference>
<protein>
    <submittedName>
        <fullName evidence="4">Zf-HC2 domain-containing protein</fullName>
    </submittedName>
</protein>
<accession>A0AB39UV64</accession>
<dbReference type="RefSeq" id="WP_369600711.1">
    <property type="nucleotide sequence ID" value="NZ_CP154858.1"/>
</dbReference>
<keyword evidence="1" id="KW-0472">Membrane</keyword>
<dbReference type="EMBL" id="CP154858">
    <property type="protein sequence ID" value="XDT71686.1"/>
    <property type="molecule type" value="Genomic_DNA"/>
</dbReference>
<name>A0AB39UV64_9GAMM</name>
<feature type="domain" description="Putative zinc-finger" evidence="2">
    <location>
        <begin position="11"/>
        <end position="40"/>
    </location>
</feature>
<dbReference type="Pfam" id="PF13490">
    <property type="entry name" value="zf-HC2"/>
    <property type="match status" value="1"/>
</dbReference>
<keyword evidence="1" id="KW-0812">Transmembrane</keyword>
<keyword evidence="1" id="KW-1133">Transmembrane helix</keyword>
<evidence type="ECO:0000259" key="2">
    <source>
        <dbReference type="Pfam" id="PF13490"/>
    </source>
</evidence>
<dbReference type="Pfam" id="PF22148">
    <property type="entry name" value="Fervidolysin_NPro-like"/>
    <property type="match status" value="1"/>
</dbReference>
<reference evidence="4" key="1">
    <citation type="submission" date="2024-05" db="EMBL/GenBank/DDBJ databases">
        <title>Genome sequencing of novel strain.</title>
        <authorList>
            <person name="Ganbat D."/>
            <person name="Ganbat S."/>
            <person name="Lee S.-J."/>
        </authorList>
    </citation>
    <scope>NUCLEOTIDE SEQUENCE</scope>
    <source>
        <strain evidence="4">SMD15-11</strain>
    </source>
</reference>
<dbReference type="InterPro" id="IPR054399">
    <property type="entry name" value="Fervidolysin-like_N_prodom"/>
</dbReference>
<organism evidence="4">
    <name type="scientific">Thermohahella caldifontis</name>
    <dbReference type="NCBI Taxonomy" id="3142973"/>
    <lineage>
        <taxon>Bacteria</taxon>
        <taxon>Pseudomonadati</taxon>
        <taxon>Pseudomonadota</taxon>
        <taxon>Gammaproteobacteria</taxon>
        <taxon>Oceanospirillales</taxon>
        <taxon>Hahellaceae</taxon>
        <taxon>Thermohahella</taxon>
    </lineage>
</organism>
<gene>
    <name evidence="4" type="ORF">AAIA72_12835</name>
</gene>
<proteinExistence type="predicted"/>
<evidence type="ECO:0000313" key="4">
    <source>
        <dbReference type="EMBL" id="XDT71686.1"/>
    </source>
</evidence>
<dbReference type="KEGG" id="tcd:AAIA72_12835"/>
<evidence type="ECO:0000259" key="3">
    <source>
        <dbReference type="Pfam" id="PF22148"/>
    </source>
</evidence>
<dbReference type="Gene3D" id="1.10.10.1320">
    <property type="entry name" value="Anti-sigma factor, zinc-finger domain"/>
    <property type="match status" value="1"/>
</dbReference>
<evidence type="ECO:0000256" key="1">
    <source>
        <dbReference type="SAM" id="Phobius"/>
    </source>
</evidence>
<dbReference type="InterPro" id="IPR027383">
    <property type="entry name" value="Znf_put"/>
</dbReference>
<sequence length="193" mass="21364">MHSETRDHPTDLLPWWVNGTLAGEQYQQVSDHLAACGHCQEEVAFLQTVRDQLRARPLPDAGELGLQRLLREVRKPVIARRKQYRPWAIAAALVIAVQAALLTLYWPGATDTTLQPLSAGTPAQAQVVLQVEFRPEATHRQISATLRAVQGRIIDGPGALGIYRIALPPGTDVEQAIRQLRAAEDVIRHVARD</sequence>
<dbReference type="AlphaFoldDB" id="A0AB39UV64"/>
<feature type="domain" description="Fervidolysin-like N-terminal prodomain" evidence="3">
    <location>
        <begin position="131"/>
        <end position="186"/>
    </location>
</feature>
<feature type="transmembrane region" description="Helical" evidence="1">
    <location>
        <begin position="84"/>
        <end position="106"/>
    </location>
</feature>